<comment type="caution">
    <text evidence="2">The sequence shown here is derived from an EMBL/GenBank/DDBJ whole genome shotgun (WGS) entry which is preliminary data.</text>
</comment>
<dbReference type="EMBL" id="LXEV01000034">
    <property type="protein sequence ID" value="OAT45171.1"/>
    <property type="molecule type" value="Genomic_DNA"/>
</dbReference>
<name>A0AAJ3HQ85_PROHU</name>
<gene>
    <name evidence="2" type="ORF">M997_3203</name>
</gene>
<sequence>MRASIIAAAVFVLVASNVEAKEYSCQLENGKYVSVFAEQGKPPIYRYGTLAKTEITLPVPQKQNNNVFYGHQMFVAGASTYVRFKNGNYSYVVYDGEGRGWYFNGVIIYKDNNIISKKECKEPSSLNLGDIDKYTIKVDPYLETYIYAP</sequence>
<dbReference type="Proteomes" id="UP000078250">
    <property type="component" value="Unassembled WGS sequence"/>
</dbReference>
<feature type="chain" id="PRO_5042478220" evidence="1">
    <location>
        <begin position="21"/>
        <end position="149"/>
    </location>
</feature>
<feature type="signal peptide" evidence="1">
    <location>
        <begin position="1"/>
        <end position="20"/>
    </location>
</feature>
<organism evidence="2 3">
    <name type="scientific">Proteus hauseri ATCC 700826</name>
    <dbReference type="NCBI Taxonomy" id="1354271"/>
    <lineage>
        <taxon>Bacteria</taxon>
        <taxon>Pseudomonadati</taxon>
        <taxon>Pseudomonadota</taxon>
        <taxon>Gammaproteobacteria</taxon>
        <taxon>Enterobacterales</taxon>
        <taxon>Morganellaceae</taxon>
        <taxon>Proteus</taxon>
    </lineage>
</organism>
<dbReference type="AlphaFoldDB" id="A0AAJ3HQ85"/>
<reference evidence="2 3" key="1">
    <citation type="submission" date="2016-04" db="EMBL/GenBank/DDBJ databases">
        <title>ATOL: Assembling a taxonomically balanced genome-scale reconstruction of the evolutionary history of the Enterobacteriaceae.</title>
        <authorList>
            <person name="Plunkett G.III."/>
            <person name="Neeno-Eckwall E.C."/>
            <person name="Glasner J.D."/>
            <person name="Perna N.T."/>
        </authorList>
    </citation>
    <scope>NUCLEOTIDE SEQUENCE [LARGE SCALE GENOMIC DNA]</scope>
    <source>
        <strain evidence="2 3">ATCC 700826</strain>
    </source>
</reference>
<protein>
    <submittedName>
        <fullName evidence="2">Uncharacterized protein</fullName>
    </submittedName>
</protein>
<evidence type="ECO:0000313" key="2">
    <source>
        <dbReference type="EMBL" id="OAT45171.1"/>
    </source>
</evidence>
<keyword evidence="1" id="KW-0732">Signal</keyword>
<evidence type="ECO:0000256" key="1">
    <source>
        <dbReference type="SAM" id="SignalP"/>
    </source>
</evidence>
<proteinExistence type="predicted"/>
<accession>A0AAJ3HQ85</accession>
<evidence type="ECO:0000313" key="3">
    <source>
        <dbReference type="Proteomes" id="UP000078250"/>
    </source>
</evidence>
<keyword evidence="3" id="KW-1185">Reference proteome</keyword>
<dbReference type="RefSeq" id="WP_064721102.1">
    <property type="nucleotide sequence ID" value="NZ_LXEV01000034.1"/>
</dbReference>